<accession>A0A084ILS3</accession>
<dbReference type="PROSITE" id="PS50931">
    <property type="entry name" value="HTH_LYSR"/>
    <property type="match status" value="1"/>
</dbReference>
<keyword evidence="2" id="KW-0805">Transcription regulation</keyword>
<reference evidence="6 7" key="1">
    <citation type="submission" date="2013-03" db="EMBL/GenBank/DDBJ databases">
        <title>Salinisphaera hydrothermalis C41B8 Genome Sequencing.</title>
        <authorList>
            <person name="Li C."/>
            <person name="Lai Q."/>
            <person name="Shao Z."/>
        </authorList>
    </citation>
    <scope>NUCLEOTIDE SEQUENCE [LARGE SCALE GENOMIC DNA]</scope>
    <source>
        <strain evidence="6 7">C41B8</strain>
    </source>
</reference>
<dbReference type="PATRIC" id="fig|1304275.5.peg.1780"/>
<dbReference type="OrthoDB" id="9786526at2"/>
<dbReference type="GO" id="GO:0003677">
    <property type="term" value="F:DNA binding"/>
    <property type="evidence" value="ECO:0007669"/>
    <property type="project" value="UniProtKB-KW"/>
</dbReference>
<evidence type="ECO:0000259" key="5">
    <source>
        <dbReference type="PROSITE" id="PS50931"/>
    </source>
</evidence>
<dbReference type="eggNOG" id="COG0583">
    <property type="taxonomic scope" value="Bacteria"/>
</dbReference>
<dbReference type="AlphaFoldDB" id="A0A084ILS3"/>
<evidence type="ECO:0000256" key="2">
    <source>
        <dbReference type="ARBA" id="ARBA00023015"/>
    </source>
</evidence>
<dbReference type="PANTHER" id="PTHR30537:SF5">
    <property type="entry name" value="HTH-TYPE TRANSCRIPTIONAL ACTIVATOR TTDR-RELATED"/>
    <property type="match status" value="1"/>
</dbReference>
<name>A0A084ILS3_SALHC</name>
<dbReference type="InterPro" id="IPR000847">
    <property type="entry name" value="LysR_HTH_N"/>
</dbReference>
<dbReference type="GO" id="GO:0003700">
    <property type="term" value="F:DNA-binding transcription factor activity"/>
    <property type="evidence" value="ECO:0007669"/>
    <property type="project" value="InterPro"/>
</dbReference>
<sequence length="300" mass="33413">MNLLNAMTTFVRIVDEGSLVAAATSSGLSPAMVGNHLRSLEERTGMTLLNRTTRRQSLTEFGRVYYRRCVDILELIEDTDRLAQQSQATPRGKLRITAPHAFGADWLMPALTDYTAQYPQVNIDLVVDDRLFDLVDDQFEAAIRIGELANEDLVARALSPFRSVLCAAPGYVAAHGQPTEPAELVNYDCLLYTYARQIHADLSSYVLNLVGPAGPVDITVSGRVYVNSAAALRRAALSGLGITFLPERAVAEDIERGELLHILPKYRSPERPLHLVYRRDRRISPKLRSFIDFVVARFGR</sequence>
<keyword evidence="4" id="KW-0804">Transcription</keyword>
<comment type="similarity">
    <text evidence="1">Belongs to the LysR transcriptional regulatory family.</text>
</comment>
<organism evidence="6 7">
    <name type="scientific">Salinisphaera hydrothermalis (strain C41B8)</name>
    <dbReference type="NCBI Taxonomy" id="1304275"/>
    <lineage>
        <taxon>Bacteria</taxon>
        <taxon>Pseudomonadati</taxon>
        <taxon>Pseudomonadota</taxon>
        <taxon>Gammaproteobacteria</taxon>
        <taxon>Salinisphaerales</taxon>
        <taxon>Salinisphaeraceae</taxon>
        <taxon>Salinisphaera</taxon>
    </lineage>
</organism>
<feature type="domain" description="HTH lysR-type" evidence="5">
    <location>
        <begin position="1"/>
        <end position="59"/>
    </location>
</feature>
<protein>
    <submittedName>
        <fullName evidence="6">LysR family transcriptional regulator</fullName>
    </submittedName>
</protein>
<dbReference type="Proteomes" id="UP000028302">
    <property type="component" value="Unassembled WGS sequence"/>
</dbReference>
<comment type="caution">
    <text evidence="6">The sequence shown here is derived from an EMBL/GenBank/DDBJ whole genome shotgun (WGS) entry which is preliminary data.</text>
</comment>
<proteinExistence type="inferred from homology"/>
<dbReference type="Gene3D" id="1.10.10.10">
    <property type="entry name" value="Winged helix-like DNA-binding domain superfamily/Winged helix DNA-binding domain"/>
    <property type="match status" value="1"/>
</dbReference>
<dbReference type="InterPro" id="IPR058163">
    <property type="entry name" value="LysR-type_TF_proteobact-type"/>
</dbReference>
<keyword evidence="7" id="KW-1185">Reference proteome</keyword>
<dbReference type="Pfam" id="PF00126">
    <property type="entry name" value="HTH_1"/>
    <property type="match status" value="1"/>
</dbReference>
<dbReference type="InterPro" id="IPR036388">
    <property type="entry name" value="WH-like_DNA-bd_sf"/>
</dbReference>
<dbReference type="Pfam" id="PF03466">
    <property type="entry name" value="LysR_substrate"/>
    <property type="match status" value="1"/>
</dbReference>
<dbReference type="SUPFAM" id="SSF46785">
    <property type="entry name" value="Winged helix' DNA-binding domain"/>
    <property type="match status" value="1"/>
</dbReference>
<gene>
    <name evidence="6" type="ORF">C41B8_08730</name>
</gene>
<evidence type="ECO:0000256" key="1">
    <source>
        <dbReference type="ARBA" id="ARBA00009437"/>
    </source>
</evidence>
<dbReference type="InterPro" id="IPR005119">
    <property type="entry name" value="LysR_subst-bd"/>
</dbReference>
<dbReference type="FunFam" id="3.40.190.290:FF:000001">
    <property type="entry name" value="Transcriptional regulator, LysR family"/>
    <property type="match status" value="1"/>
</dbReference>
<dbReference type="STRING" id="1304275.C41B8_08730"/>
<evidence type="ECO:0000256" key="3">
    <source>
        <dbReference type="ARBA" id="ARBA00023125"/>
    </source>
</evidence>
<dbReference type="SUPFAM" id="SSF53850">
    <property type="entry name" value="Periplasmic binding protein-like II"/>
    <property type="match status" value="1"/>
</dbReference>
<dbReference type="Gene3D" id="3.40.190.290">
    <property type="match status" value="1"/>
</dbReference>
<dbReference type="InterPro" id="IPR036390">
    <property type="entry name" value="WH_DNA-bd_sf"/>
</dbReference>
<keyword evidence="3" id="KW-0238">DNA-binding</keyword>
<evidence type="ECO:0000256" key="4">
    <source>
        <dbReference type="ARBA" id="ARBA00023163"/>
    </source>
</evidence>
<dbReference type="PANTHER" id="PTHR30537">
    <property type="entry name" value="HTH-TYPE TRANSCRIPTIONAL REGULATOR"/>
    <property type="match status" value="1"/>
</dbReference>
<dbReference type="EMBL" id="APNK01000010">
    <property type="protein sequence ID" value="KEZ77657.1"/>
    <property type="molecule type" value="Genomic_DNA"/>
</dbReference>
<evidence type="ECO:0000313" key="6">
    <source>
        <dbReference type="EMBL" id="KEZ77657.1"/>
    </source>
</evidence>
<evidence type="ECO:0000313" key="7">
    <source>
        <dbReference type="Proteomes" id="UP000028302"/>
    </source>
</evidence>